<dbReference type="OrthoDB" id="309640at2759"/>
<evidence type="ECO:0008006" key="4">
    <source>
        <dbReference type="Google" id="ProtNLM"/>
    </source>
</evidence>
<dbReference type="CDD" id="cd00448">
    <property type="entry name" value="YjgF_YER057c_UK114_family"/>
    <property type="match status" value="1"/>
</dbReference>
<evidence type="ECO:0000313" key="3">
    <source>
        <dbReference type="Proteomes" id="UP000275385"/>
    </source>
</evidence>
<dbReference type="STRING" id="177199.A0A420YEY1"/>
<accession>A0A420YEY1</accession>
<dbReference type="InterPro" id="IPR006175">
    <property type="entry name" value="YjgF/YER057c/UK114"/>
</dbReference>
<keyword evidence="3" id="KW-1185">Reference proteome</keyword>
<dbReference type="InterPro" id="IPR035959">
    <property type="entry name" value="RutC-like_sf"/>
</dbReference>
<organism evidence="2 3">
    <name type="scientific">Coniochaeta pulveracea</name>
    <dbReference type="NCBI Taxonomy" id="177199"/>
    <lineage>
        <taxon>Eukaryota</taxon>
        <taxon>Fungi</taxon>
        <taxon>Dikarya</taxon>
        <taxon>Ascomycota</taxon>
        <taxon>Pezizomycotina</taxon>
        <taxon>Sordariomycetes</taxon>
        <taxon>Sordariomycetidae</taxon>
        <taxon>Coniochaetales</taxon>
        <taxon>Coniochaetaceae</taxon>
        <taxon>Coniochaeta</taxon>
    </lineage>
</organism>
<protein>
    <recommendedName>
        <fullName evidence="4">RidA family protein</fullName>
    </recommendedName>
</protein>
<dbReference type="SUPFAM" id="SSF55298">
    <property type="entry name" value="YjgF-like"/>
    <property type="match status" value="1"/>
</dbReference>
<dbReference type="PANTHER" id="PTHR11803">
    <property type="entry name" value="2-IMINOBUTANOATE/2-IMINOPROPANOATE DEAMINASE RIDA"/>
    <property type="match status" value="1"/>
</dbReference>
<dbReference type="GO" id="GO:0005829">
    <property type="term" value="C:cytosol"/>
    <property type="evidence" value="ECO:0007669"/>
    <property type="project" value="TreeGrafter"/>
</dbReference>
<dbReference type="Proteomes" id="UP000275385">
    <property type="component" value="Unassembled WGS sequence"/>
</dbReference>
<dbReference type="Gene3D" id="3.30.1330.40">
    <property type="entry name" value="RutC-like"/>
    <property type="match status" value="1"/>
</dbReference>
<proteinExistence type="inferred from homology"/>
<dbReference type="AlphaFoldDB" id="A0A420YEY1"/>
<dbReference type="EMBL" id="QVQW01000015">
    <property type="protein sequence ID" value="RKU46347.1"/>
    <property type="molecule type" value="Genomic_DNA"/>
</dbReference>
<sequence length="156" mass="17468">MARRLGEPDHISAQGVELYTPPWCYHPTGTWSMMSKRGNTLYISGLRGIHPETSELVAIESNGRHDGPLRESPAYPRVLKAFQNMQMIIEAAGATLSDCLRLVVYTTDMAQYRPLVNEAQREIWGDVPFPPRSIVEVARLNQDDIVEVESTFAVPA</sequence>
<comment type="caution">
    <text evidence="2">The sequence shown here is derived from an EMBL/GenBank/DDBJ whole genome shotgun (WGS) entry which is preliminary data.</text>
</comment>
<comment type="similarity">
    <text evidence="1">Belongs to the RutC family.</text>
</comment>
<dbReference type="GO" id="GO:0019239">
    <property type="term" value="F:deaminase activity"/>
    <property type="evidence" value="ECO:0007669"/>
    <property type="project" value="TreeGrafter"/>
</dbReference>
<reference evidence="2 3" key="1">
    <citation type="submission" date="2018-08" db="EMBL/GenBank/DDBJ databases">
        <title>Draft genome of the lignicolous fungus Coniochaeta pulveracea.</title>
        <authorList>
            <person name="Borstlap C.J."/>
            <person name="De Witt R.N."/>
            <person name="Botha A."/>
            <person name="Volschenk H."/>
        </authorList>
    </citation>
    <scope>NUCLEOTIDE SEQUENCE [LARGE SCALE GENOMIC DNA]</scope>
    <source>
        <strain evidence="2 3">CAB683</strain>
    </source>
</reference>
<name>A0A420YEY1_9PEZI</name>
<evidence type="ECO:0000256" key="1">
    <source>
        <dbReference type="ARBA" id="ARBA00010552"/>
    </source>
</evidence>
<dbReference type="PANTHER" id="PTHR11803:SF58">
    <property type="entry name" value="PROTEIN HMF1-RELATED"/>
    <property type="match status" value="1"/>
</dbReference>
<gene>
    <name evidence="2" type="ORF">DL546_008719</name>
</gene>
<evidence type="ECO:0000313" key="2">
    <source>
        <dbReference type="EMBL" id="RKU46347.1"/>
    </source>
</evidence>
<dbReference type="Pfam" id="PF01042">
    <property type="entry name" value="Ribonuc_L-PSP"/>
    <property type="match status" value="1"/>
</dbReference>